<protein>
    <submittedName>
        <fullName evidence="1">Uncharacterized protein</fullName>
    </submittedName>
</protein>
<evidence type="ECO:0000313" key="2">
    <source>
        <dbReference type="Proteomes" id="UP000031523"/>
    </source>
</evidence>
<dbReference type="EMBL" id="CP010519">
    <property type="protein sequence ID" value="AJE83459.1"/>
    <property type="molecule type" value="Genomic_DNA"/>
</dbReference>
<reference evidence="1 2" key="1">
    <citation type="submission" date="2015-01" db="EMBL/GenBank/DDBJ databases">
        <title>Enhanced salinomycin production by adjusting the supply of polyketide extender units in Streptomyce albus DSM 41398.</title>
        <authorList>
            <person name="Lu C."/>
        </authorList>
    </citation>
    <scope>NUCLEOTIDE SEQUENCE [LARGE SCALE GENOMIC DNA]</scope>
    <source>
        <strain evidence="2">ATCC 21838 / DSM 41398 / FERM P-419 / JCM 4703 / NBRC 107858</strain>
    </source>
</reference>
<accession>A0A0B5EPH1</accession>
<organism evidence="1 2">
    <name type="scientific">Streptomyces albus (strain ATCC 21838 / DSM 41398 / FERM P-419 / JCM 4703 / NBRC 107858)</name>
    <dbReference type="NCBI Taxonomy" id="1081613"/>
    <lineage>
        <taxon>Bacteria</taxon>
        <taxon>Bacillati</taxon>
        <taxon>Actinomycetota</taxon>
        <taxon>Actinomycetes</taxon>
        <taxon>Kitasatosporales</taxon>
        <taxon>Streptomycetaceae</taxon>
        <taxon>Streptomyces</taxon>
    </lineage>
</organism>
<gene>
    <name evidence="1" type="ORF">SLNWT_3083</name>
</gene>
<dbReference type="Proteomes" id="UP000031523">
    <property type="component" value="Chromosome"/>
</dbReference>
<proteinExistence type="predicted"/>
<dbReference type="AlphaFoldDB" id="A0A0B5EPH1"/>
<name>A0A0B5EPH1_STRA4</name>
<keyword evidence="2" id="KW-1185">Reference proteome</keyword>
<sequence length="43" mass="4932">MQSARSHFRMTVFVRRCGEGSPLWTQNSLRPQALVHEPGIPPR</sequence>
<dbReference type="KEGG" id="sals:SLNWT_3083"/>
<evidence type="ECO:0000313" key="1">
    <source>
        <dbReference type="EMBL" id="AJE83459.1"/>
    </source>
</evidence>